<dbReference type="InterPro" id="IPR011250">
    <property type="entry name" value="OMP/PagP_B-barrel"/>
</dbReference>
<evidence type="ECO:0000256" key="1">
    <source>
        <dbReference type="ARBA" id="ARBA00022729"/>
    </source>
</evidence>
<evidence type="ECO:0000313" key="4">
    <source>
        <dbReference type="EMBL" id="KTD55916.1"/>
    </source>
</evidence>
<dbReference type="Pfam" id="PF13505">
    <property type="entry name" value="OMP_b-brl"/>
    <property type="match status" value="1"/>
</dbReference>
<sequence length="213" mass="23364">MKLALFSTALLASGLASAATPVNGWYSSVFGGYAYIPGYTSRFDSGFFFSDTAYRNGFNLGARLGYQSNPLRYEIEYTYLQADTKKFDVFLIPQAGVSGNTHANIGMANIYYDFADVILPTISPFLGVGIGYAYIQNSLESTGPFGAIFFKQNNGVFAYQGTAGLTYNFAENFAINASYRYLATSSSDTFGKTFQSQMGDVGVVYRFDQCDYK</sequence>
<dbReference type="SUPFAM" id="SSF56925">
    <property type="entry name" value="OMPA-like"/>
    <property type="match status" value="1"/>
</dbReference>
<dbReference type="AlphaFoldDB" id="A0A0W0YG85"/>
<reference evidence="4 5" key="1">
    <citation type="submission" date="2015-11" db="EMBL/GenBank/DDBJ databases">
        <title>Genomic analysis of 38 Legionella species identifies large and diverse effector repertoires.</title>
        <authorList>
            <person name="Burstein D."/>
            <person name="Amaro F."/>
            <person name="Zusman T."/>
            <person name="Lifshitz Z."/>
            <person name="Cohen O."/>
            <person name="Gilbert J.A."/>
            <person name="Pupko T."/>
            <person name="Shuman H.A."/>
            <person name="Segal G."/>
        </authorList>
    </citation>
    <scope>NUCLEOTIDE SEQUENCE [LARGE SCALE GENOMIC DNA]</scope>
    <source>
        <strain evidence="4 5">Mt.St.Helens-4</strain>
    </source>
</reference>
<dbReference type="eggNOG" id="COG3637">
    <property type="taxonomic scope" value="Bacteria"/>
</dbReference>
<evidence type="ECO:0000256" key="2">
    <source>
        <dbReference type="SAM" id="SignalP"/>
    </source>
</evidence>
<evidence type="ECO:0000259" key="3">
    <source>
        <dbReference type="Pfam" id="PF13505"/>
    </source>
</evidence>
<dbReference type="STRING" id="28087.Lsai_2046"/>
<dbReference type="EMBL" id="LNYV01000034">
    <property type="protein sequence ID" value="KTD55916.1"/>
    <property type="molecule type" value="Genomic_DNA"/>
</dbReference>
<dbReference type="InterPro" id="IPR027385">
    <property type="entry name" value="Beta-barrel_OMP"/>
</dbReference>
<name>A0A0W0YG85_9GAMM</name>
<dbReference type="Gene3D" id="2.40.160.20">
    <property type="match status" value="1"/>
</dbReference>
<gene>
    <name evidence="4" type="ORF">Lsai_2046</name>
</gene>
<dbReference type="PATRIC" id="fig|28087.4.peg.2210"/>
<dbReference type="RefSeq" id="WP_027270997.1">
    <property type="nucleotide sequence ID" value="NZ_CAAAJE010000012.1"/>
</dbReference>
<comment type="caution">
    <text evidence="4">The sequence shown here is derived from an EMBL/GenBank/DDBJ whole genome shotgun (WGS) entry which is preliminary data.</text>
</comment>
<organism evidence="4 5">
    <name type="scientific">Legionella sainthelensi</name>
    <dbReference type="NCBI Taxonomy" id="28087"/>
    <lineage>
        <taxon>Bacteria</taxon>
        <taxon>Pseudomonadati</taxon>
        <taxon>Pseudomonadota</taxon>
        <taxon>Gammaproteobacteria</taxon>
        <taxon>Legionellales</taxon>
        <taxon>Legionellaceae</taxon>
        <taxon>Legionella</taxon>
    </lineage>
</organism>
<feature type="chain" id="PRO_5006917668" evidence="2">
    <location>
        <begin position="19"/>
        <end position="213"/>
    </location>
</feature>
<feature type="signal peptide" evidence="2">
    <location>
        <begin position="1"/>
        <end position="18"/>
    </location>
</feature>
<evidence type="ECO:0000313" key="5">
    <source>
        <dbReference type="Proteomes" id="UP000054621"/>
    </source>
</evidence>
<proteinExistence type="predicted"/>
<dbReference type="OrthoDB" id="5653282at2"/>
<protein>
    <submittedName>
        <fullName evidence="4">Opacity protein-like surface antigen</fullName>
    </submittedName>
</protein>
<keyword evidence="1 2" id="KW-0732">Signal</keyword>
<accession>A0A0W0YG85</accession>
<feature type="domain" description="Outer membrane protein beta-barrel" evidence="3">
    <location>
        <begin position="9"/>
        <end position="207"/>
    </location>
</feature>
<dbReference type="Proteomes" id="UP000054621">
    <property type="component" value="Unassembled WGS sequence"/>
</dbReference>